<dbReference type="Proteomes" id="UP001218188">
    <property type="component" value="Unassembled WGS sequence"/>
</dbReference>
<accession>A0AAD6S3Q8</accession>
<dbReference type="EMBL" id="JARJCM010000268">
    <property type="protein sequence ID" value="KAJ7020309.1"/>
    <property type="molecule type" value="Genomic_DNA"/>
</dbReference>
<organism evidence="1 2">
    <name type="scientific">Mycena alexandri</name>
    <dbReference type="NCBI Taxonomy" id="1745969"/>
    <lineage>
        <taxon>Eukaryota</taxon>
        <taxon>Fungi</taxon>
        <taxon>Dikarya</taxon>
        <taxon>Basidiomycota</taxon>
        <taxon>Agaricomycotina</taxon>
        <taxon>Agaricomycetes</taxon>
        <taxon>Agaricomycetidae</taxon>
        <taxon>Agaricales</taxon>
        <taxon>Marasmiineae</taxon>
        <taxon>Mycenaceae</taxon>
        <taxon>Mycena</taxon>
    </lineage>
</organism>
<evidence type="ECO:0000313" key="1">
    <source>
        <dbReference type="EMBL" id="KAJ7020309.1"/>
    </source>
</evidence>
<name>A0AAD6S3Q8_9AGAR</name>
<comment type="caution">
    <text evidence="1">The sequence shown here is derived from an EMBL/GenBank/DDBJ whole genome shotgun (WGS) entry which is preliminary data.</text>
</comment>
<feature type="non-terminal residue" evidence="1">
    <location>
        <position position="1"/>
    </location>
</feature>
<gene>
    <name evidence="1" type="ORF">C8F04DRAFT_974461</name>
</gene>
<reference evidence="1" key="1">
    <citation type="submission" date="2023-03" db="EMBL/GenBank/DDBJ databases">
        <title>Massive genome expansion in bonnet fungi (Mycena s.s.) driven by repeated elements and novel gene families across ecological guilds.</title>
        <authorList>
            <consortium name="Lawrence Berkeley National Laboratory"/>
            <person name="Harder C.B."/>
            <person name="Miyauchi S."/>
            <person name="Viragh M."/>
            <person name="Kuo A."/>
            <person name="Thoen E."/>
            <person name="Andreopoulos B."/>
            <person name="Lu D."/>
            <person name="Skrede I."/>
            <person name="Drula E."/>
            <person name="Henrissat B."/>
            <person name="Morin E."/>
            <person name="Kohler A."/>
            <person name="Barry K."/>
            <person name="LaButti K."/>
            <person name="Morin E."/>
            <person name="Salamov A."/>
            <person name="Lipzen A."/>
            <person name="Mereny Z."/>
            <person name="Hegedus B."/>
            <person name="Baldrian P."/>
            <person name="Stursova M."/>
            <person name="Weitz H."/>
            <person name="Taylor A."/>
            <person name="Grigoriev I.V."/>
            <person name="Nagy L.G."/>
            <person name="Martin F."/>
            <person name="Kauserud H."/>
        </authorList>
    </citation>
    <scope>NUCLEOTIDE SEQUENCE</scope>
    <source>
        <strain evidence="1">CBHHK200</strain>
    </source>
</reference>
<sequence length="184" mass="20601">DPFAWLTQANYIFSRLRITSNLEDYGVPCVLPSELCVECVQTVFVDKVEFQITFGTSREDAPPGYLFLCPTTDFQTGSSSFRWPECPAYWSLDLLGVDRLSTHEAAQLGFPSPQLTTKFEGYSWDTSVYAGLRQFHQAKGFNPESQDVARHLGQPLFKVSREVDSPFAHGESPVAAKSFITSDL</sequence>
<evidence type="ECO:0000313" key="2">
    <source>
        <dbReference type="Proteomes" id="UP001218188"/>
    </source>
</evidence>
<keyword evidence="2" id="KW-1185">Reference proteome</keyword>
<proteinExistence type="predicted"/>
<dbReference type="AlphaFoldDB" id="A0AAD6S3Q8"/>
<protein>
    <submittedName>
        <fullName evidence="1">Uncharacterized protein</fullName>
    </submittedName>
</protein>